<accession>A0ABM3MIH4</accession>
<sequence>MSQHGCPERLSNRAKGFEDEGPSQPTMEVLVETLTGTAFEMTVSPSDTIFAIKSKIFRVEGIPVSQQHILYNLKELDDSSSLREHAISDGARLRLVLGMRGGPISSRRLPPPPNAEPWRDIERLLDSNSREESEWSSGSGCKVTVLVFREGGRVNLLRVRENHDGTYSPLDNKWGKRACDSPDDSSSLTLVEQELDDGLPGSLHENEVTMGKMLDLRRRMENLSIQRRRTDRTGNKPEIQKTRSEETLSVPSLLDEATVEPFKNRTYTPYEEESFAPMYDGNYTRYDYDCSFADRYTLLPPIGTRTDSDQSVQEVGGRERVQVSQPLAGAVLVPPRRRPPLATLPAADYGPLVGGEAGGWRAAGFGSSSQLAPHSHSASSLHALQPLQPLHPLQSLQTLHPLHPLHPLRAAPAPRHHPPLSDALFSSSTSDLEKLKRNRILPTLSRHRNREHLHLSDEGLHLAAPPAPPAPRSREVGSERRQRRIHNIAEQPAQPTRPTQPTQPPQPPQPGTRGKPRVRCGVCRRRLGAATEHRCRCGAAYCAPHRYAEVHGCAYDYKAPPPDLPDI</sequence>
<feature type="region of interest" description="Disordered" evidence="5">
    <location>
        <begin position="1"/>
        <end position="25"/>
    </location>
</feature>
<feature type="domain" description="Ubiquitin-like" evidence="6">
    <location>
        <begin position="27"/>
        <end position="102"/>
    </location>
</feature>
<dbReference type="InterPro" id="IPR035896">
    <property type="entry name" value="AN1-like_Znf"/>
</dbReference>
<keyword evidence="8" id="KW-1185">Reference proteome</keyword>
<feature type="compositionally biased region" description="Basic and acidic residues" evidence="5">
    <location>
        <begin position="1"/>
        <end position="18"/>
    </location>
</feature>
<dbReference type="InterPro" id="IPR019956">
    <property type="entry name" value="Ubiquitin_dom"/>
</dbReference>
<feature type="region of interest" description="Disordered" evidence="5">
    <location>
        <begin position="405"/>
        <end position="430"/>
    </location>
</feature>
<evidence type="ECO:0000313" key="9">
    <source>
        <dbReference type="RefSeq" id="XP_052751188.1"/>
    </source>
</evidence>
<evidence type="ECO:0000259" key="7">
    <source>
        <dbReference type="PROSITE" id="PS51039"/>
    </source>
</evidence>
<dbReference type="Gene3D" id="3.10.20.90">
    <property type="entry name" value="Phosphatidylinositol 3-kinase Catalytic Subunit, Chain A, domain 1"/>
    <property type="match status" value="1"/>
</dbReference>
<gene>
    <name evidence="9" type="primary">LOC113509071</name>
</gene>
<evidence type="ECO:0000313" key="8">
    <source>
        <dbReference type="Proteomes" id="UP001652740"/>
    </source>
</evidence>
<feature type="compositionally biased region" description="Low complexity" evidence="5">
    <location>
        <begin position="491"/>
        <end position="500"/>
    </location>
</feature>
<evidence type="ECO:0000256" key="3">
    <source>
        <dbReference type="ARBA" id="ARBA00022833"/>
    </source>
</evidence>
<dbReference type="CDD" id="cd01802">
    <property type="entry name" value="Ubl_ZFAND4"/>
    <property type="match status" value="1"/>
</dbReference>
<evidence type="ECO:0000256" key="2">
    <source>
        <dbReference type="ARBA" id="ARBA00022771"/>
    </source>
</evidence>
<dbReference type="SUPFAM" id="SSF118310">
    <property type="entry name" value="AN1-like Zinc finger"/>
    <property type="match status" value="1"/>
</dbReference>
<dbReference type="PANTHER" id="PTHR46728">
    <property type="entry name" value="AN1-TYPE ZINC FINGER PROTEIN 4"/>
    <property type="match status" value="1"/>
</dbReference>
<dbReference type="Pfam" id="PF00240">
    <property type="entry name" value="ubiquitin"/>
    <property type="match status" value="1"/>
</dbReference>
<name>A0ABM3MIH4_GALME</name>
<dbReference type="Gene3D" id="4.10.1110.10">
    <property type="entry name" value="AN1-like Zinc finger"/>
    <property type="match status" value="1"/>
</dbReference>
<dbReference type="GeneID" id="113509071"/>
<dbReference type="Proteomes" id="UP001652740">
    <property type="component" value="Unplaced"/>
</dbReference>
<proteinExistence type="predicted"/>
<dbReference type="SMART" id="SM00213">
    <property type="entry name" value="UBQ"/>
    <property type="match status" value="1"/>
</dbReference>
<dbReference type="PROSITE" id="PS50053">
    <property type="entry name" value="UBIQUITIN_2"/>
    <property type="match status" value="1"/>
</dbReference>
<evidence type="ECO:0000256" key="4">
    <source>
        <dbReference type="PROSITE-ProRule" id="PRU00449"/>
    </source>
</evidence>
<reference evidence="9" key="1">
    <citation type="submission" date="2025-08" db="UniProtKB">
        <authorList>
            <consortium name="RefSeq"/>
        </authorList>
    </citation>
    <scope>IDENTIFICATION</scope>
    <source>
        <tissue evidence="9">Whole larvae</tissue>
    </source>
</reference>
<dbReference type="InterPro" id="IPR053061">
    <property type="entry name" value="AN1-type_zinc_finger"/>
</dbReference>
<dbReference type="InterPro" id="IPR000626">
    <property type="entry name" value="Ubiquitin-like_dom"/>
</dbReference>
<protein>
    <submittedName>
        <fullName evidence="9">AN1-type zinc finger protein 4-like isoform X1</fullName>
    </submittedName>
</protein>
<evidence type="ECO:0000256" key="5">
    <source>
        <dbReference type="SAM" id="MobiDB-lite"/>
    </source>
</evidence>
<organism evidence="8 9">
    <name type="scientific">Galleria mellonella</name>
    <name type="common">Greater wax moth</name>
    <dbReference type="NCBI Taxonomy" id="7137"/>
    <lineage>
        <taxon>Eukaryota</taxon>
        <taxon>Metazoa</taxon>
        <taxon>Ecdysozoa</taxon>
        <taxon>Arthropoda</taxon>
        <taxon>Hexapoda</taxon>
        <taxon>Insecta</taxon>
        <taxon>Pterygota</taxon>
        <taxon>Neoptera</taxon>
        <taxon>Endopterygota</taxon>
        <taxon>Lepidoptera</taxon>
        <taxon>Glossata</taxon>
        <taxon>Ditrysia</taxon>
        <taxon>Pyraloidea</taxon>
        <taxon>Pyralidae</taxon>
        <taxon>Galleriinae</taxon>
        <taxon>Galleria</taxon>
    </lineage>
</organism>
<evidence type="ECO:0000256" key="1">
    <source>
        <dbReference type="ARBA" id="ARBA00022723"/>
    </source>
</evidence>
<feature type="region of interest" description="Disordered" evidence="5">
    <location>
        <begin position="456"/>
        <end position="517"/>
    </location>
</feature>
<keyword evidence="3" id="KW-0862">Zinc</keyword>
<keyword evidence="1" id="KW-0479">Metal-binding</keyword>
<dbReference type="SMART" id="SM00154">
    <property type="entry name" value="ZnF_AN1"/>
    <property type="match status" value="1"/>
</dbReference>
<dbReference type="InterPro" id="IPR000058">
    <property type="entry name" value="Znf_AN1"/>
</dbReference>
<dbReference type="InterPro" id="IPR029071">
    <property type="entry name" value="Ubiquitin-like_domsf"/>
</dbReference>
<dbReference type="PROSITE" id="PS51039">
    <property type="entry name" value="ZF_AN1"/>
    <property type="match status" value="1"/>
</dbReference>
<feature type="domain" description="AN1-type" evidence="7">
    <location>
        <begin position="514"/>
        <end position="561"/>
    </location>
</feature>
<dbReference type="RefSeq" id="XP_052751188.1">
    <property type="nucleotide sequence ID" value="XM_052895228.1"/>
</dbReference>
<dbReference type="SUPFAM" id="SSF54236">
    <property type="entry name" value="Ubiquitin-like"/>
    <property type="match status" value="1"/>
</dbReference>
<dbReference type="PRINTS" id="PR00348">
    <property type="entry name" value="UBIQUITIN"/>
</dbReference>
<feature type="compositionally biased region" description="Pro residues" evidence="5">
    <location>
        <begin position="501"/>
        <end position="510"/>
    </location>
</feature>
<dbReference type="PANTHER" id="PTHR46728:SF1">
    <property type="entry name" value="AN1-TYPE ZINC FINGER PROTEIN 4"/>
    <property type="match status" value="1"/>
</dbReference>
<evidence type="ECO:0000259" key="6">
    <source>
        <dbReference type="PROSITE" id="PS50053"/>
    </source>
</evidence>
<keyword evidence="2 4" id="KW-0863">Zinc-finger</keyword>